<evidence type="ECO:0000313" key="6">
    <source>
        <dbReference type="Proteomes" id="UP000017243"/>
    </source>
</evidence>
<keyword evidence="2" id="KW-0378">Hydrolase</keyword>
<protein>
    <submittedName>
        <fullName evidence="5">NUDIX domain-containing protein</fullName>
    </submittedName>
</protein>
<evidence type="ECO:0000313" key="5">
    <source>
        <dbReference type="EMBL" id="CDI42865.1"/>
    </source>
</evidence>
<dbReference type="Proteomes" id="UP000017243">
    <property type="component" value="Unassembled WGS sequence"/>
</dbReference>
<gene>
    <name evidence="5" type="ORF">LHCIRMBIA953_02359</name>
</gene>
<reference evidence="5 6" key="1">
    <citation type="submission" date="2013-09" db="EMBL/GenBank/DDBJ databases">
        <title>Draft Genome Sequence of five Lactobacillus helveticus strains CIRM-BIA 101T, 103, 104, 951 and 953 isolated from milk product.</title>
        <authorList>
            <person name="Valence F."/>
            <person name="Chuat V."/>
            <person name="Ma L."/>
            <person name="Creno S."/>
            <person name="Falentin H."/>
            <person name="Lortal S."/>
            <person name="Bizet C."/>
            <person name="Clermont D."/>
            <person name="Loux V."/>
            <person name="Bouchier C."/>
            <person name="Cousin S."/>
        </authorList>
    </citation>
    <scope>NUCLEOTIDE SEQUENCE [LARGE SCALE GENOMIC DNA]</scope>
    <source>
        <strain evidence="5 6">CIRM-BIA 953</strain>
    </source>
</reference>
<dbReference type="InterPro" id="IPR000086">
    <property type="entry name" value="NUDIX_hydrolase_dom"/>
</dbReference>
<dbReference type="Pfam" id="PF00293">
    <property type="entry name" value="NUDIX"/>
    <property type="match status" value="1"/>
</dbReference>
<accession>U4QMZ1</accession>
<evidence type="ECO:0000256" key="2">
    <source>
        <dbReference type="ARBA" id="ARBA00022801"/>
    </source>
</evidence>
<evidence type="ECO:0000256" key="3">
    <source>
        <dbReference type="ARBA" id="ARBA00022842"/>
    </source>
</evidence>
<dbReference type="Gene3D" id="3.90.79.10">
    <property type="entry name" value="Nucleoside Triphosphate Pyrophosphohydrolase"/>
    <property type="match status" value="1"/>
</dbReference>
<comment type="cofactor">
    <cofactor evidence="1">
        <name>Mg(2+)</name>
        <dbReference type="ChEBI" id="CHEBI:18420"/>
    </cofactor>
</comment>
<dbReference type="InterPro" id="IPR020084">
    <property type="entry name" value="NUDIX_hydrolase_CS"/>
</dbReference>
<dbReference type="EMBL" id="CBUH010000129">
    <property type="protein sequence ID" value="CDI42865.1"/>
    <property type="molecule type" value="Genomic_DNA"/>
</dbReference>
<dbReference type="PANTHER" id="PTHR43046:SF12">
    <property type="entry name" value="GDP-MANNOSE MANNOSYL HYDROLASE"/>
    <property type="match status" value="1"/>
</dbReference>
<dbReference type="PROSITE" id="PS00893">
    <property type="entry name" value="NUDIX_BOX"/>
    <property type="match status" value="1"/>
</dbReference>
<keyword evidence="3" id="KW-0460">Magnesium</keyword>
<evidence type="ECO:0000256" key="1">
    <source>
        <dbReference type="ARBA" id="ARBA00001946"/>
    </source>
</evidence>
<organism evidence="5 6">
    <name type="scientific">Lactobacillus helveticus CIRM-BIA 953</name>
    <dbReference type="NCBI Taxonomy" id="1226335"/>
    <lineage>
        <taxon>Bacteria</taxon>
        <taxon>Bacillati</taxon>
        <taxon>Bacillota</taxon>
        <taxon>Bacilli</taxon>
        <taxon>Lactobacillales</taxon>
        <taxon>Lactobacillaceae</taxon>
        <taxon>Lactobacillus</taxon>
    </lineage>
</organism>
<dbReference type="SUPFAM" id="SSF55811">
    <property type="entry name" value="Nudix"/>
    <property type="match status" value="1"/>
</dbReference>
<comment type="caution">
    <text evidence="5">The sequence shown here is derived from an EMBL/GenBank/DDBJ whole genome shotgun (WGS) entry which is preliminary data.</text>
</comment>
<dbReference type="InterPro" id="IPR015797">
    <property type="entry name" value="NUDIX_hydrolase-like_dom_sf"/>
</dbReference>
<dbReference type="GO" id="GO:0016787">
    <property type="term" value="F:hydrolase activity"/>
    <property type="evidence" value="ECO:0007669"/>
    <property type="project" value="UniProtKB-KW"/>
</dbReference>
<dbReference type="AlphaFoldDB" id="U4QMZ1"/>
<sequence>MRARVIIYNPKLDSILLIHRKKNGRDYWVIPGGGAKNQETPTQTAIREIKEELDLDFVPQELSSIFEIAEEDEVQKVFLLKPI</sequence>
<dbReference type="PANTHER" id="PTHR43046">
    <property type="entry name" value="GDP-MANNOSE MANNOSYL HYDROLASE"/>
    <property type="match status" value="1"/>
</dbReference>
<name>U4QMZ1_LACHE</name>
<proteinExistence type="predicted"/>
<dbReference type="PROSITE" id="PS51462">
    <property type="entry name" value="NUDIX"/>
    <property type="match status" value="1"/>
</dbReference>
<evidence type="ECO:0000259" key="4">
    <source>
        <dbReference type="PROSITE" id="PS51462"/>
    </source>
</evidence>
<feature type="domain" description="Nudix hydrolase" evidence="4">
    <location>
        <begin position="1"/>
        <end position="83"/>
    </location>
</feature>
<dbReference type="RefSeq" id="WP_023061666.1">
    <property type="nucleotide sequence ID" value="NZ_CBUH010000129.1"/>
</dbReference>